<reference evidence="1" key="2">
    <citation type="submission" date="2021-02" db="EMBL/GenBank/DDBJ databases">
        <title>Aspergillus chevalieri M1 genome sequence.</title>
        <authorList>
            <person name="Kadooka C."/>
            <person name="Mori K."/>
            <person name="Futagami T."/>
        </authorList>
    </citation>
    <scope>NUCLEOTIDE SEQUENCE</scope>
    <source>
        <strain evidence="1">M1</strain>
    </source>
</reference>
<evidence type="ECO:0000313" key="2">
    <source>
        <dbReference type="Proteomes" id="UP000637239"/>
    </source>
</evidence>
<accession>A0A7R7VMR1</accession>
<gene>
    <name evidence="1" type="ORF">ACHE_31417S</name>
</gene>
<dbReference type="KEGG" id="ache:ACHE_31417S"/>
<dbReference type="AlphaFoldDB" id="A0A7R7VMR1"/>
<evidence type="ECO:0000313" key="1">
    <source>
        <dbReference type="EMBL" id="BCR87430.1"/>
    </source>
</evidence>
<organism evidence="1 2">
    <name type="scientific">Aspergillus chevalieri</name>
    <name type="common">Eurotium chevalieri</name>
    <dbReference type="NCBI Taxonomy" id="182096"/>
    <lineage>
        <taxon>Eukaryota</taxon>
        <taxon>Fungi</taxon>
        <taxon>Dikarya</taxon>
        <taxon>Ascomycota</taxon>
        <taxon>Pezizomycotina</taxon>
        <taxon>Eurotiomycetes</taxon>
        <taxon>Eurotiomycetidae</taxon>
        <taxon>Eurotiales</taxon>
        <taxon>Aspergillaceae</taxon>
        <taxon>Aspergillus</taxon>
        <taxon>Aspergillus subgen. Aspergillus</taxon>
    </lineage>
</organism>
<dbReference type="EMBL" id="AP024418">
    <property type="protein sequence ID" value="BCR87430.1"/>
    <property type="molecule type" value="Genomic_DNA"/>
</dbReference>
<proteinExistence type="predicted"/>
<protein>
    <submittedName>
        <fullName evidence="1">Uncharacterized protein</fullName>
    </submittedName>
</protein>
<reference evidence="1" key="1">
    <citation type="submission" date="2021-01" db="EMBL/GenBank/DDBJ databases">
        <authorList>
            <consortium name="Aspergillus chevalieri M1 genome sequencing consortium"/>
            <person name="Kazuki M."/>
            <person name="Futagami T."/>
        </authorList>
    </citation>
    <scope>NUCLEOTIDE SEQUENCE</scope>
    <source>
        <strain evidence="1">M1</strain>
    </source>
</reference>
<dbReference type="RefSeq" id="XP_043135952.1">
    <property type="nucleotide sequence ID" value="XM_043278144.1"/>
</dbReference>
<dbReference type="Proteomes" id="UP000637239">
    <property type="component" value="Chromosome 3"/>
</dbReference>
<sequence>MAQMLVAQRAVQMADHGQVEHPADALEAMRERFLLPGVAAPFNWLTRAAHVWQAHPEHHHQSGIYLLER</sequence>
<name>A0A7R7VMR1_ASPCH</name>
<dbReference type="GeneID" id="66981789"/>
<keyword evidence="2" id="KW-1185">Reference proteome</keyword>